<dbReference type="EMBL" id="VFBM01000003">
    <property type="protein sequence ID" value="TNX92833.1"/>
    <property type="molecule type" value="Genomic_DNA"/>
</dbReference>
<evidence type="ECO:0000313" key="14">
    <source>
        <dbReference type="EMBL" id="TNX92833.1"/>
    </source>
</evidence>
<accession>A0A8H2PW02</accession>
<keyword evidence="9" id="KW-0175">Coiled coil</keyword>
<feature type="coiled-coil region" evidence="9">
    <location>
        <begin position="106"/>
        <end position="168"/>
    </location>
</feature>
<protein>
    <submittedName>
        <fullName evidence="14">HlyD family efflux transporter periplasmic adaptor subunit</fullName>
    </submittedName>
</protein>
<dbReference type="Gene3D" id="1.10.287.470">
    <property type="entry name" value="Helix hairpin bin"/>
    <property type="match status" value="1"/>
</dbReference>
<dbReference type="Gene3D" id="2.40.30.170">
    <property type="match status" value="1"/>
</dbReference>
<comment type="subcellular location">
    <subcellularLocation>
        <location evidence="1">Cell inner membrane</location>
        <topology evidence="1">Single-pass membrane protein</topology>
        <orientation evidence="1">Periplasmic side</orientation>
    </subcellularLocation>
</comment>
<dbReference type="GO" id="GO:0005886">
    <property type="term" value="C:plasma membrane"/>
    <property type="evidence" value="ECO:0007669"/>
    <property type="project" value="UniProtKB-SubCell"/>
</dbReference>
<dbReference type="Pfam" id="PF25917">
    <property type="entry name" value="BSH_RND"/>
    <property type="match status" value="1"/>
</dbReference>
<dbReference type="InterPro" id="IPR058624">
    <property type="entry name" value="MdtA-like_HH"/>
</dbReference>
<evidence type="ECO:0000256" key="7">
    <source>
        <dbReference type="ARBA" id="ARBA00022989"/>
    </source>
</evidence>
<evidence type="ECO:0000313" key="15">
    <source>
        <dbReference type="Proteomes" id="UP000314285"/>
    </source>
</evidence>
<evidence type="ECO:0000256" key="3">
    <source>
        <dbReference type="ARBA" id="ARBA00022448"/>
    </source>
</evidence>
<dbReference type="GO" id="GO:1990961">
    <property type="term" value="P:xenobiotic detoxification by transmembrane export across the plasma membrane"/>
    <property type="evidence" value="ECO:0007669"/>
    <property type="project" value="UniProtKB-ARBA"/>
</dbReference>
<comment type="similarity">
    <text evidence="2">Belongs to the membrane fusion protein (MFP) (TC 8.A.1) family.</text>
</comment>
<dbReference type="InterPro" id="IPR050739">
    <property type="entry name" value="MFP"/>
</dbReference>
<dbReference type="Gene3D" id="2.40.50.100">
    <property type="match status" value="1"/>
</dbReference>
<comment type="caution">
    <text evidence="14">The sequence shown here is derived from an EMBL/GenBank/DDBJ whole genome shotgun (WGS) entry which is preliminary data.</text>
</comment>
<evidence type="ECO:0000259" key="12">
    <source>
        <dbReference type="Pfam" id="PF25876"/>
    </source>
</evidence>
<feature type="domain" description="Multidrug resistance protein MdtA-like barrel-sandwich hybrid" evidence="13">
    <location>
        <begin position="66"/>
        <end position="280"/>
    </location>
</feature>
<dbReference type="InterPro" id="IPR058625">
    <property type="entry name" value="MdtA-like_BSH"/>
</dbReference>
<name>A0A8H2PW02_ACIRA</name>
<dbReference type="PANTHER" id="PTHR30386:SF19">
    <property type="entry name" value="MULTIDRUG EXPORT PROTEIN EMRA-RELATED"/>
    <property type="match status" value="1"/>
</dbReference>
<dbReference type="PRINTS" id="PR01490">
    <property type="entry name" value="RTXTOXIND"/>
</dbReference>
<feature type="transmembrane region" description="Helical" evidence="11">
    <location>
        <begin position="29"/>
        <end position="50"/>
    </location>
</feature>
<dbReference type="AlphaFoldDB" id="A0A8H2PW02"/>
<evidence type="ECO:0000256" key="8">
    <source>
        <dbReference type="ARBA" id="ARBA00023136"/>
    </source>
</evidence>
<feature type="domain" description="Multidrug resistance protein MdtA-like alpha-helical hairpin" evidence="12">
    <location>
        <begin position="141"/>
        <end position="206"/>
    </location>
</feature>
<evidence type="ECO:0000256" key="2">
    <source>
        <dbReference type="ARBA" id="ARBA00009477"/>
    </source>
</evidence>
<evidence type="ECO:0000256" key="6">
    <source>
        <dbReference type="ARBA" id="ARBA00022692"/>
    </source>
</evidence>
<evidence type="ECO:0000256" key="9">
    <source>
        <dbReference type="SAM" id="Coils"/>
    </source>
</evidence>
<evidence type="ECO:0000256" key="4">
    <source>
        <dbReference type="ARBA" id="ARBA00022475"/>
    </source>
</evidence>
<dbReference type="SUPFAM" id="SSF111369">
    <property type="entry name" value="HlyD-like secretion proteins"/>
    <property type="match status" value="3"/>
</dbReference>
<evidence type="ECO:0000256" key="1">
    <source>
        <dbReference type="ARBA" id="ARBA00004383"/>
    </source>
</evidence>
<keyword evidence="8 11" id="KW-0472">Membrane</keyword>
<dbReference type="GO" id="GO:0046677">
    <property type="term" value="P:response to antibiotic"/>
    <property type="evidence" value="ECO:0007669"/>
    <property type="project" value="UniProtKB-ARBA"/>
</dbReference>
<reference evidence="14 15" key="1">
    <citation type="submission" date="2019-06" db="EMBL/GenBank/DDBJ databases">
        <title>Genome of Acinetobacter radioresistens APH1, a phenol degrading strain.</title>
        <authorList>
            <person name="Liu Y."/>
        </authorList>
    </citation>
    <scope>NUCLEOTIDE SEQUENCE [LARGE SCALE GENOMIC DNA]</scope>
    <source>
        <strain evidence="14 15">APH1</strain>
    </source>
</reference>
<organism evidence="14 15">
    <name type="scientific">Acinetobacter radioresistens</name>
    <dbReference type="NCBI Taxonomy" id="40216"/>
    <lineage>
        <taxon>Bacteria</taxon>
        <taxon>Pseudomonadati</taxon>
        <taxon>Pseudomonadota</taxon>
        <taxon>Gammaproteobacteria</taxon>
        <taxon>Moraxellales</taxon>
        <taxon>Moraxellaceae</taxon>
        <taxon>Acinetobacter</taxon>
    </lineage>
</organism>
<keyword evidence="6 11" id="KW-0812">Transmembrane</keyword>
<proteinExistence type="inferred from homology"/>
<keyword evidence="5" id="KW-0997">Cell inner membrane</keyword>
<feature type="region of interest" description="Disordered" evidence="10">
    <location>
        <begin position="1"/>
        <end position="21"/>
    </location>
</feature>
<dbReference type="Proteomes" id="UP000314285">
    <property type="component" value="Unassembled WGS sequence"/>
</dbReference>
<keyword evidence="3" id="KW-0813">Transport</keyword>
<dbReference type="GO" id="GO:0015721">
    <property type="term" value="P:bile acid and bile salt transport"/>
    <property type="evidence" value="ECO:0007669"/>
    <property type="project" value="UniProtKB-ARBA"/>
</dbReference>
<gene>
    <name evidence="14" type="ORF">FHY67_04495</name>
</gene>
<evidence type="ECO:0000256" key="10">
    <source>
        <dbReference type="SAM" id="MobiDB-lite"/>
    </source>
</evidence>
<dbReference type="Pfam" id="PF25876">
    <property type="entry name" value="HH_MFP_RND"/>
    <property type="match status" value="1"/>
</dbReference>
<evidence type="ECO:0000259" key="13">
    <source>
        <dbReference type="Pfam" id="PF25917"/>
    </source>
</evidence>
<feature type="compositionally biased region" description="Basic and acidic residues" evidence="10">
    <location>
        <begin position="1"/>
        <end position="10"/>
    </location>
</feature>
<dbReference type="RefSeq" id="WP_005027458.1">
    <property type="nucleotide sequence ID" value="NZ_CP027365.1"/>
</dbReference>
<evidence type="ECO:0000256" key="5">
    <source>
        <dbReference type="ARBA" id="ARBA00022519"/>
    </source>
</evidence>
<keyword evidence="7 11" id="KW-1133">Transmembrane helix</keyword>
<evidence type="ECO:0000256" key="11">
    <source>
        <dbReference type="SAM" id="Phobius"/>
    </source>
</evidence>
<dbReference type="FunFam" id="2.40.30.170:FF:000003">
    <property type="entry name" value="Multidrug resistance protein A"/>
    <property type="match status" value="1"/>
</dbReference>
<keyword evidence="4" id="KW-1003">Cell membrane</keyword>
<dbReference type="PANTHER" id="PTHR30386">
    <property type="entry name" value="MEMBRANE FUSION SUBUNIT OF EMRAB-TOLC MULTIDRUG EFFLUX PUMP"/>
    <property type="match status" value="1"/>
</dbReference>
<sequence>MTDAQAHDLDPAQVTSSGDLPPPNKRKKLLKIVAILFIVAVLIYALWMYFASRSVSTDNAYVGADTAQITSMVNGQVTEVLVKDTQQVKQGDVLVRIDPRDAKIALVQAQAELAKAKRQYNQTSANSQSLNSQVSVRADEIASAQAQVKKAEADLAKAQADYERRRKLSETGAISKEEMSSAQTVLDTARASLTLAQAGLSQAEANRKAAQSTLAANEALIRGATERSTPDVLIAQARVEQAMLDLERTEVHAPLDGVVSRRNVQVGQRVAPGNSLMVVVPVAQLYVDANFKESQLAKVRTGQAVELISDFYGDEVVYHGKVLGFSGGTGAAFALIPAQNATGNWIKVVQRLPVRIALDPKELAQHPLRVGLSMNATVDLTR</sequence>